<evidence type="ECO:0000313" key="3">
    <source>
        <dbReference type="Proteomes" id="UP000632535"/>
    </source>
</evidence>
<sequence length="108" mass="11311">MSSRHVTGPHDDQGPGLLQGAAVVGVALIQAGLVGLVVSTWWRHAGNIIQAPEIGSALWHVLTAVLFVWVLVAEIRGLVRGRKTPLLVVSLATGAMVVVVLLEALGPR</sequence>
<keyword evidence="1" id="KW-1133">Transmembrane helix</keyword>
<accession>A0ABQ2B3J4</accession>
<evidence type="ECO:0000256" key="1">
    <source>
        <dbReference type="SAM" id="Phobius"/>
    </source>
</evidence>
<feature type="transmembrane region" description="Helical" evidence="1">
    <location>
        <begin position="21"/>
        <end position="42"/>
    </location>
</feature>
<feature type="transmembrane region" description="Helical" evidence="1">
    <location>
        <begin position="54"/>
        <end position="73"/>
    </location>
</feature>
<dbReference type="Proteomes" id="UP000632535">
    <property type="component" value="Unassembled WGS sequence"/>
</dbReference>
<keyword evidence="1" id="KW-0812">Transmembrane</keyword>
<keyword evidence="3" id="KW-1185">Reference proteome</keyword>
<keyword evidence="1" id="KW-0472">Membrane</keyword>
<organism evidence="2 3">
    <name type="scientific">Isoptericola cucumis</name>
    <dbReference type="NCBI Taxonomy" id="1776856"/>
    <lineage>
        <taxon>Bacteria</taxon>
        <taxon>Bacillati</taxon>
        <taxon>Actinomycetota</taxon>
        <taxon>Actinomycetes</taxon>
        <taxon>Micrococcales</taxon>
        <taxon>Promicromonosporaceae</taxon>
        <taxon>Isoptericola</taxon>
    </lineage>
</organism>
<gene>
    <name evidence="2" type="ORF">GCM10007368_05000</name>
</gene>
<feature type="transmembrane region" description="Helical" evidence="1">
    <location>
        <begin position="85"/>
        <end position="105"/>
    </location>
</feature>
<reference evidence="3" key="1">
    <citation type="journal article" date="2019" name="Int. J. Syst. Evol. Microbiol.">
        <title>The Global Catalogue of Microorganisms (GCM) 10K type strain sequencing project: providing services to taxonomists for standard genome sequencing and annotation.</title>
        <authorList>
            <consortium name="The Broad Institute Genomics Platform"/>
            <consortium name="The Broad Institute Genome Sequencing Center for Infectious Disease"/>
            <person name="Wu L."/>
            <person name="Ma J."/>
        </authorList>
    </citation>
    <scope>NUCLEOTIDE SEQUENCE [LARGE SCALE GENOMIC DNA]</scope>
    <source>
        <strain evidence="3">CCM 8653</strain>
    </source>
</reference>
<proteinExistence type="predicted"/>
<protein>
    <submittedName>
        <fullName evidence="2">Uncharacterized protein</fullName>
    </submittedName>
</protein>
<evidence type="ECO:0000313" key="2">
    <source>
        <dbReference type="EMBL" id="GGI05207.1"/>
    </source>
</evidence>
<dbReference type="EMBL" id="BMDG01000002">
    <property type="protein sequence ID" value="GGI05207.1"/>
    <property type="molecule type" value="Genomic_DNA"/>
</dbReference>
<comment type="caution">
    <text evidence="2">The sequence shown here is derived from an EMBL/GenBank/DDBJ whole genome shotgun (WGS) entry which is preliminary data.</text>
</comment>
<dbReference type="RefSeq" id="WP_188522089.1">
    <property type="nucleotide sequence ID" value="NZ_BMDG01000002.1"/>
</dbReference>
<name>A0ABQ2B3J4_9MICO</name>